<dbReference type="EMBL" id="MU006702">
    <property type="protein sequence ID" value="KAF2632988.1"/>
    <property type="molecule type" value="Genomic_DNA"/>
</dbReference>
<organism evidence="1 2">
    <name type="scientific">Macroventuria anomochaeta</name>
    <dbReference type="NCBI Taxonomy" id="301207"/>
    <lineage>
        <taxon>Eukaryota</taxon>
        <taxon>Fungi</taxon>
        <taxon>Dikarya</taxon>
        <taxon>Ascomycota</taxon>
        <taxon>Pezizomycotina</taxon>
        <taxon>Dothideomycetes</taxon>
        <taxon>Pleosporomycetidae</taxon>
        <taxon>Pleosporales</taxon>
        <taxon>Pleosporineae</taxon>
        <taxon>Didymellaceae</taxon>
        <taxon>Macroventuria</taxon>
    </lineage>
</organism>
<gene>
    <name evidence="1" type="ORF">BU25DRAFT_487366</name>
</gene>
<dbReference type="Proteomes" id="UP000799754">
    <property type="component" value="Unassembled WGS sequence"/>
</dbReference>
<comment type="caution">
    <text evidence="1">The sequence shown here is derived from an EMBL/GenBank/DDBJ whole genome shotgun (WGS) entry which is preliminary data.</text>
</comment>
<keyword evidence="2" id="KW-1185">Reference proteome</keyword>
<evidence type="ECO:0000313" key="1">
    <source>
        <dbReference type="EMBL" id="KAF2632988.1"/>
    </source>
</evidence>
<reference evidence="1" key="1">
    <citation type="journal article" date="2020" name="Stud. Mycol.">
        <title>101 Dothideomycetes genomes: a test case for predicting lifestyles and emergence of pathogens.</title>
        <authorList>
            <person name="Haridas S."/>
            <person name="Albert R."/>
            <person name="Binder M."/>
            <person name="Bloem J."/>
            <person name="Labutti K."/>
            <person name="Salamov A."/>
            <person name="Andreopoulos B."/>
            <person name="Baker S."/>
            <person name="Barry K."/>
            <person name="Bills G."/>
            <person name="Bluhm B."/>
            <person name="Cannon C."/>
            <person name="Castanera R."/>
            <person name="Culley D."/>
            <person name="Daum C."/>
            <person name="Ezra D."/>
            <person name="Gonzalez J."/>
            <person name="Henrissat B."/>
            <person name="Kuo A."/>
            <person name="Liang C."/>
            <person name="Lipzen A."/>
            <person name="Lutzoni F."/>
            <person name="Magnuson J."/>
            <person name="Mondo S."/>
            <person name="Nolan M."/>
            <person name="Ohm R."/>
            <person name="Pangilinan J."/>
            <person name="Park H.-J."/>
            <person name="Ramirez L."/>
            <person name="Alfaro M."/>
            <person name="Sun H."/>
            <person name="Tritt A."/>
            <person name="Yoshinaga Y."/>
            <person name="Zwiers L.-H."/>
            <person name="Turgeon B."/>
            <person name="Goodwin S."/>
            <person name="Spatafora J."/>
            <person name="Crous P."/>
            <person name="Grigoriev I."/>
        </authorList>
    </citation>
    <scope>NUCLEOTIDE SEQUENCE</scope>
    <source>
        <strain evidence="1">CBS 525.71</strain>
    </source>
</reference>
<sequence>MLPLVAALGLLTCTTVAAPAFNATITPQDAVIDLPPLAVDGTAGFTALQKASKDNYRYLYSFIATAQQHCKGSATTASLAFSPLIDWHNNIAGHAFPNYTSSLADDSVRIDVLGWQLWFNIAVFVGTAPKNRWRLAVRLLASPAGGLWAI</sequence>
<proteinExistence type="predicted"/>
<accession>A0ACB6SG70</accession>
<name>A0ACB6SG70_9PLEO</name>
<evidence type="ECO:0000313" key="2">
    <source>
        <dbReference type="Proteomes" id="UP000799754"/>
    </source>
</evidence>
<protein>
    <submittedName>
        <fullName evidence="1">Uncharacterized protein</fullName>
    </submittedName>
</protein>